<dbReference type="Proteomes" id="UP000489600">
    <property type="component" value="Unassembled WGS sequence"/>
</dbReference>
<proteinExistence type="predicted"/>
<keyword evidence="2" id="KW-1185">Reference proteome</keyword>
<evidence type="ECO:0000313" key="2">
    <source>
        <dbReference type="Proteomes" id="UP000489600"/>
    </source>
</evidence>
<dbReference type="OrthoDB" id="340681at2759"/>
<organism evidence="1 2">
    <name type="scientific">Arabis nemorensis</name>
    <dbReference type="NCBI Taxonomy" id="586526"/>
    <lineage>
        <taxon>Eukaryota</taxon>
        <taxon>Viridiplantae</taxon>
        <taxon>Streptophyta</taxon>
        <taxon>Embryophyta</taxon>
        <taxon>Tracheophyta</taxon>
        <taxon>Spermatophyta</taxon>
        <taxon>Magnoliopsida</taxon>
        <taxon>eudicotyledons</taxon>
        <taxon>Gunneridae</taxon>
        <taxon>Pentapetalae</taxon>
        <taxon>rosids</taxon>
        <taxon>malvids</taxon>
        <taxon>Brassicales</taxon>
        <taxon>Brassicaceae</taxon>
        <taxon>Arabideae</taxon>
        <taxon>Arabis</taxon>
    </lineage>
</organism>
<protein>
    <submittedName>
        <fullName evidence="1">Uncharacterized protein</fullName>
    </submittedName>
</protein>
<sequence length="109" mass="12465">MSSSRNRPCQSVLNNVDLVEAFANFHKLAGAPTFYDLDHDEAKVKRFRDFPISALPRFPSFPSPHLNWVSLEYHGLQSDLSAIYLKGMMANGNSSIEFNMIPYDVFLFY</sequence>
<gene>
    <name evidence="1" type="ORF">ANE_LOCUS24909</name>
</gene>
<comment type="caution">
    <text evidence="1">The sequence shown here is derived from an EMBL/GenBank/DDBJ whole genome shotgun (WGS) entry which is preliminary data.</text>
</comment>
<dbReference type="EMBL" id="CABITT030000008">
    <property type="protein sequence ID" value="VVB14465.1"/>
    <property type="molecule type" value="Genomic_DNA"/>
</dbReference>
<dbReference type="AlphaFoldDB" id="A0A565CLB8"/>
<accession>A0A565CLB8</accession>
<reference evidence="1" key="1">
    <citation type="submission" date="2019-07" db="EMBL/GenBank/DDBJ databases">
        <authorList>
            <person name="Dittberner H."/>
        </authorList>
    </citation>
    <scope>NUCLEOTIDE SEQUENCE [LARGE SCALE GENOMIC DNA]</scope>
</reference>
<name>A0A565CLB8_9BRAS</name>
<evidence type="ECO:0000313" key="1">
    <source>
        <dbReference type="EMBL" id="VVB14465.1"/>
    </source>
</evidence>